<comment type="caution">
    <text evidence="1">The sequence shown here is derived from an EMBL/GenBank/DDBJ whole genome shotgun (WGS) entry which is preliminary data.</text>
</comment>
<gene>
    <name evidence="1" type="ORF">H4W81_004916</name>
</gene>
<proteinExistence type="predicted"/>
<evidence type="ECO:0000313" key="2">
    <source>
        <dbReference type="Proteomes" id="UP000661607"/>
    </source>
</evidence>
<dbReference type="Proteomes" id="UP000661607">
    <property type="component" value="Unassembled WGS sequence"/>
</dbReference>
<sequence length="113" mass="12257">MEIDLTTGFGRSAVHRRGDVIVRDVGPWTPAVHALLRHLEEVGFERAPRLVGTGYDADGRETLTFIEGEFTQPGPWSLEGTAAVGVLLRDLHEATLCLPIMSSAQVMALQGFA</sequence>
<evidence type="ECO:0000313" key="1">
    <source>
        <dbReference type="EMBL" id="MBE1562137.1"/>
    </source>
</evidence>
<protein>
    <recommendedName>
        <fullName evidence="3">Aminoglycoside phosphotransferase family protein</fullName>
    </recommendedName>
</protein>
<reference evidence="1 2" key="1">
    <citation type="submission" date="2020-10" db="EMBL/GenBank/DDBJ databases">
        <title>Sequencing the genomes of 1000 actinobacteria strains.</title>
        <authorList>
            <person name="Klenk H.-P."/>
        </authorList>
    </citation>
    <scope>NUCLEOTIDE SEQUENCE [LARGE SCALE GENOMIC DNA]</scope>
    <source>
        <strain evidence="1 2">DSM 43748</strain>
    </source>
</reference>
<evidence type="ECO:0008006" key="3">
    <source>
        <dbReference type="Google" id="ProtNLM"/>
    </source>
</evidence>
<name>A0ABR9KKR0_9ACTN</name>
<dbReference type="RefSeq" id="WP_192776924.1">
    <property type="nucleotide sequence ID" value="NZ_BAAASY010000034.1"/>
</dbReference>
<keyword evidence="2" id="KW-1185">Reference proteome</keyword>
<accession>A0ABR9KKR0</accession>
<dbReference type="EMBL" id="JADBEF010000001">
    <property type="protein sequence ID" value="MBE1562137.1"/>
    <property type="molecule type" value="Genomic_DNA"/>
</dbReference>
<organism evidence="1 2">
    <name type="scientific">Nonomuraea africana</name>
    <dbReference type="NCBI Taxonomy" id="46171"/>
    <lineage>
        <taxon>Bacteria</taxon>
        <taxon>Bacillati</taxon>
        <taxon>Actinomycetota</taxon>
        <taxon>Actinomycetes</taxon>
        <taxon>Streptosporangiales</taxon>
        <taxon>Streptosporangiaceae</taxon>
        <taxon>Nonomuraea</taxon>
    </lineage>
</organism>